<dbReference type="InterPro" id="IPR037401">
    <property type="entry name" value="SnoaL-like"/>
</dbReference>
<keyword evidence="5" id="KW-1185">Reference proteome</keyword>
<comment type="caution">
    <text evidence="2">The sequence shown here is derived from an EMBL/GenBank/DDBJ whole genome shotgun (WGS) entry which is preliminary data.</text>
</comment>
<accession>A0A091BRQ0</accession>
<protein>
    <submittedName>
        <fullName evidence="3">SnoaL-like domain-containing protein</fullName>
    </submittedName>
</protein>
<evidence type="ECO:0000313" key="5">
    <source>
        <dbReference type="Proteomes" id="UP000182793"/>
    </source>
</evidence>
<evidence type="ECO:0000313" key="3">
    <source>
        <dbReference type="EMBL" id="SFL39179.1"/>
    </source>
</evidence>
<dbReference type="EMBL" id="FOTG01000009">
    <property type="protein sequence ID" value="SFL39179.1"/>
    <property type="molecule type" value="Genomic_DNA"/>
</dbReference>
<dbReference type="Pfam" id="PF12680">
    <property type="entry name" value="SnoaL_2"/>
    <property type="match status" value="1"/>
</dbReference>
<dbReference type="Proteomes" id="UP000182793">
    <property type="component" value="Unassembled WGS sequence"/>
</dbReference>
<dbReference type="EMBL" id="AUZH01000027">
    <property type="protein sequence ID" value="KFN87175.1"/>
    <property type="molecule type" value="Genomic_DNA"/>
</dbReference>
<sequence>MKEIIMAYFQSWLDNDAEVLKDVFAEQAVYSESYGPEYHGLSQIITWFENWNNKGKVLEWTIKRIIENDKSIVVEWYFKCCYEGGIDNFDGVTIADFDEDKKIIKLSEFQSKTEHYFPYD</sequence>
<proteinExistence type="predicted"/>
<dbReference type="SUPFAM" id="SSF54427">
    <property type="entry name" value="NTF2-like"/>
    <property type="match status" value="1"/>
</dbReference>
<evidence type="ECO:0000313" key="4">
    <source>
        <dbReference type="Proteomes" id="UP000029382"/>
    </source>
</evidence>
<reference evidence="2 4" key="1">
    <citation type="journal article" date="2014" name="Genome Announc.">
        <title>Draft Genome Sequences of Streptococcus bovis Strains ATCC 33317 and JB1.</title>
        <authorList>
            <person name="Benahmed F.H."/>
            <person name="Gopinath G.R."/>
            <person name="Harbottle H."/>
            <person name="Cotta M.A."/>
            <person name="Luo Y."/>
            <person name="Henderson C."/>
            <person name="Teri P."/>
            <person name="Soppet D."/>
            <person name="Rasmussen M."/>
            <person name="Whitehead T.R."/>
            <person name="Davidson M."/>
        </authorList>
    </citation>
    <scope>NUCLEOTIDE SEQUENCE [LARGE SCALE GENOMIC DNA]</scope>
    <source>
        <strain evidence="2 4">JB1</strain>
    </source>
</reference>
<name>A0A091BRQ0_STREI</name>
<evidence type="ECO:0000313" key="2">
    <source>
        <dbReference type="EMBL" id="KFN87175.1"/>
    </source>
</evidence>
<feature type="domain" description="SnoaL-like" evidence="1">
    <location>
        <begin position="7"/>
        <end position="104"/>
    </location>
</feature>
<evidence type="ECO:0000259" key="1">
    <source>
        <dbReference type="Pfam" id="PF12680"/>
    </source>
</evidence>
<organism evidence="2 4">
    <name type="scientific">Streptococcus equinus JB1</name>
    <dbReference type="NCBI Taxonomy" id="1294274"/>
    <lineage>
        <taxon>Bacteria</taxon>
        <taxon>Bacillati</taxon>
        <taxon>Bacillota</taxon>
        <taxon>Bacilli</taxon>
        <taxon>Lactobacillales</taxon>
        <taxon>Streptococcaceae</taxon>
        <taxon>Streptococcus</taxon>
    </lineage>
</organism>
<dbReference type="AlphaFoldDB" id="A0A091BRQ0"/>
<reference evidence="3 5" key="2">
    <citation type="submission" date="2016-10" db="EMBL/GenBank/DDBJ databases">
        <authorList>
            <person name="Varghese N."/>
            <person name="Submissions S."/>
        </authorList>
    </citation>
    <scope>NUCLEOTIDE SEQUENCE [LARGE SCALE GENOMIC DNA]</scope>
    <source>
        <strain evidence="3 5">JB1</strain>
    </source>
</reference>
<dbReference type="Gene3D" id="3.10.450.50">
    <property type="match status" value="1"/>
</dbReference>
<dbReference type="InterPro" id="IPR032710">
    <property type="entry name" value="NTF2-like_dom_sf"/>
</dbReference>
<dbReference type="Proteomes" id="UP000029382">
    <property type="component" value="Unassembled WGS sequence"/>
</dbReference>
<dbReference type="GeneID" id="63970457"/>
<gene>
    <name evidence="2" type="ORF">H702_08425</name>
    <name evidence="3" type="ORF">SAMN02910290_01640</name>
</gene>
<dbReference type="RefSeq" id="WP_039691029.1">
    <property type="nucleotide sequence ID" value="NZ_AUZH01000027.1"/>
</dbReference>